<sequence>MDQINDRILVLSKGKPKEVIRHGQSREQGSERRFLQRQVPPSYVVDKPDMVSFEDDVHEIVARLLTDDKCSWHSGFLKDILEQMGCNKSIPTLWKDDKNCRIKAEKEDEKEEMKKKMK</sequence>
<dbReference type="EMBL" id="QGNW01000172">
    <property type="protein sequence ID" value="RVW88611.1"/>
    <property type="molecule type" value="Genomic_DNA"/>
</dbReference>
<name>A0A438HVX1_VITVI</name>
<organism evidence="1 2">
    <name type="scientific">Vitis vinifera</name>
    <name type="common">Grape</name>
    <dbReference type="NCBI Taxonomy" id="29760"/>
    <lineage>
        <taxon>Eukaryota</taxon>
        <taxon>Viridiplantae</taxon>
        <taxon>Streptophyta</taxon>
        <taxon>Embryophyta</taxon>
        <taxon>Tracheophyta</taxon>
        <taxon>Spermatophyta</taxon>
        <taxon>Magnoliopsida</taxon>
        <taxon>eudicotyledons</taxon>
        <taxon>Gunneridae</taxon>
        <taxon>Pentapetalae</taxon>
        <taxon>rosids</taxon>
        <taxon>Vitales</taxon>
        <taxon>Vitaceae</taxon>
        <taxon>Viteae</taxon>
        <taxon>Vitis</taxon>
    </lineage>
</organism>
<gene>
    <name evidence="1" type="ORF">CK203_032967</name>
</gene>
<accession>A0A438HVX1</accession>
<protein>
    <submittedName>
        <fullName evidence="1">Uncharacterized protein</fullName>
    </submittedName>
</protein>
<proteinExistence type="predicted"/>
<reference evidence="1 2" key="1">
    <citation type="journal article" date="2018" name="PLoS Genet.">
        <title>Population sequencing reveals clonal diversity and ancestral inbreeding in the grapevine cultivar Chardonnay.</title>
        <authorList>
            <person name="Roach M.J."/>
            <person name="Johnson D.L."/>
            <person name="Bohlmann J."/>
            <person name="van Vuuren H.J."/>
            <person name="Jones S.J."/>
            <person name="Pretorius I.S."/>
            <person name="Schmidt S.A."/>
            <person name="Borneman A.R."/>
        </authorList>
    </citation>
    <scope>NUCLEOTIDE SEQUENCE [LARGE SCALE GENOMIC DNA]</scope>
    <source>
        <strain evidence="2">cv. Chardonnay</strain>
        <tissue evidence="1">Leaf</tissue>
    </source>
</reference>
<evidence type="ECO:0000313" key="1">
    <source>
        <dbReference type="EMBL" id="RVW88611.1"/>
    </source>
</evidence>
<dbReference type="AlphaFoldDB" id="A0A438HVX1"/>
<evidence type="ECO:0000313" key="2">
    <source>
        <dbReference type="Proteomes" id="UP000288805"/>
    </source>
</evidence>
<dbReference type="Proteomes" id="UP000288805">
    <property type="component" value="Unassembled WGS sequence"/>
</dbReference>
<comment type="caution">
    <text evidence="1">The sequence shown here is derived from an EMBL/GenBank/DDBJ whole genome shotgun (WGS) entry which is preliminary data.</text>
</comment>